<accession>A0A146FZR5</accession>
<keyword evidence="5" id="KW-1185">Reference proteome</keyword>
<dbReference type="EMBL" id="AP024430">
    <property type="protein sequence ID" value="BCS02383.1"/>
    <property type="molecule type" value="Genomic_DNA"/>
</dbReference>
<feature type="region of interest" description="Disordered" evidence="1">
    <location>
        <begin position="1"/>
        <end position="58"/>
    </location>
</feature>
<name>A0A146FZR5_ASPKA</name>
<dbReference type="RefSeq" id="XP_041546145.1">
    <property type="nucleotide sequence ID" value="XM_041692796.1"/>
</dbReference>
<reference evidence="2" key="3">
    <citation type="submission" date="2021-01" db="EMBL/GenBank/DDBJ databases">
        <authorList>
            <consortium name="Aspergillus luchuensis mut. kawachii IFO 4304 genome sequencing consortium"/>
            <person name="Kazuki M."/>
            <person name="Futagami T."/>
        </authorList>
    </citation>
    <scope>NUCLEOTIDE SEQUENCE</scope>
    <source>
        <strain evidence="2">IFO 4308</strain>
    </source>
</reference>
<evidence type="ECO:0000256" key="1">
    <source>
        <dbReference type="SAM" id="MobiDB-lite"/>
    </source>
</evidence>
<dbReference type="AlphaFoldDB" id="A0A146FZR5"/>
<evidence type="ECO:0000313" key="5">
    <source>
        <dbReference type="Proteomes" id="UP000661280"/>
    </source>
</evidence>
<dbReference type="KEGG" id="aluc:AKAW2_60647A"/>
<evidence type="ECO:0000313" key="3">
    <source>
        <dbReference type="EMBL" id="GAT30747.1"/>
    </source>
</evidence>
<feature type="compositionally biased region" description="Low complexity" evidence="1">
    <location>
        <begin position="21"/>
        <end position="42"/>
    </location>
</feature>
<organism evidence="3 4">
    <name type="scientific">Aspergillus kawachii</name>
    <name type="common">White koji mold</name>
    <name type="synonym">Aspergillus awamori var. kawachi</name>
    <dbReference type="NCBI Taxonomy" id="1069201"/>
    <lineage>
        <taxon>Eukaryota</taxon>
        <taxon>Fungi</taxon>
        <taxon>Dikarya</taxon>
        <taxon>Ascomycota</taxon>
        <taxon>Pezizomycotina</taxon>
        <taxon>Eurotiomycetes</taxon>
        <taxon>Eurotiomycetidae</taxon>
        <taxon>Eurotiales</taxon>
        <taxon>Aspergillaceae</taxon>
        <taxon>Aspergillus</taxon>
        <taxon>Aspergillus subgen. Circumdati</taxon>
    </lineage>
</organism>
<reference evidence="3 4" key="1">
    <citation type="journal article" date="2016" name="DNA Res.">
        <title>Genome sequence of Aspergillus luchuensis NBRC 4314.</title>
        <authorList>
            <person name="Yamada O."/>
            <person name="Machida M."/>
            <person name="Hosoyama A."/>
            <person name="Goto M."/>
            <person name="Takahashi T."/>
            <person name="Futagami T."/>
            <person name="Yamagata Y."/>
            <person name="Takeuchi M."/>
            <person name="Kobayashi T."/>
            <person name="Koike H."/>
            <person name="Abe K."/>
            <person name="Asai K."/>
            <person name="Arita M."/>
            <person name="Fujita N."/>
            <person name="Fukuda K."/>
            <person name="Higa K."/>
            <person name="Horikawa H."/>
            <person name="Ishikawa T."/>
            <person name="Jinno K."/>
            <person name="Kato Y."/>
            <person name="Kirimura K."/>
            <person name="Mizutani O."/>
            <person name="Nakasone K."/>
            <person name="Sano M."/>
            <person name="Shiraishi Y."/>
            <person name="Tsukahara M."/>
            <person name="Gomi K."/>
        </authorList>
    </citation>
    <scope>NUCLEOTIDE SEQUENCE [LARGE SCALE GENOMIC DNA]</scope>
    <source>
        <strain evidence="3 4">RIB 2604</strain>
    </source>
</reference>
<sequence length="58" mass="5943">MGRGGYNTPETTAPKPAQPTSSSRSLSLSLSLSPLSSDPLLLQGRGGYNEQQPVAGAL</sequence>
<evidence type="ECO:0000313" key="2">
    <source>
        <dbReference type="EMBL" id="BCS02383.1"/>
    </source>
</evidence>
<dbReference type="GeneID" id="64963704"/>
<reference evidence="2" key="4">
    <citation type="submission" date="2021-02" db="EMBL/GenBank/DDBJ databases">
        <title>Aspergillus luchuensis mut. kawachii IFO 4304 genome sequence.</title>
        <authorList>
            <person name="Mori K."/>
            <person name="Kadooka C."/>
            <person name="Goto M."/>
            <person name="Futagami T."/>
        </authorList>
    </citation>
    <scope>NUCLEOTIDE SEQUENCE</scope>
    <source>
        <strain evidence="2">IFO 4308</strain>
    </source>
</reference>
<gene>
    <name evidence="2" type="ORF">AKAW2_60647A</name>
    <name evidence="3" type="ORF">RIB2604_03600880</name>
</gene>
<evidence type="ECO:0000313" key="4">
    <source>
        <dbReference type="Proteomes" id="UP000075230"/>
    </source>
</evidence>
<reference evidence="4" key="2">
    <citation type="submission" date="2016-02" db="EMBL/GenBank/DDBJ databases">
        <title>Genome sequencing of Aspergillus luchuensis NBRC 4314.</title>
        <authorList>
            <person name="Yamada O."/>
        </authorList>
    </citation>
    <scope>NUCLEOTIDE SEQUENCE [LARGE SCALE GENOMIC DNA]</scope>
    <source>
        <strain evidence="4">RIB 2604</strain>
    </source>
</reference>
<dbReference type="Proteomes" id="UP000075230">
    <property type="component" value="Unassembled WGS sequence"/>
</dbReference>
<proteinExistence type="predicted"/>
<dbReference type="Proteomes" id="UP000661280">
    <property type="component" value="Chromosome 6"/>
</dbReference>
<protein>
    <submittedName>
        <fullName evidence="3">Aquaporin</fullName>
    </submittedName>
</protein>
<dbReference type="EMBL" id="BCWF01000035">
    <property type="protein sequence ID" value="GAT30747.1"/>
    <property type="molecule type" value="Genomic_DNA"/>
</dbReference>